<dbReference type="GO" id="GO:0008154">
    <property type="term" value="P:actin polymerization or depolymerization"/>
    <property type="evidence" value="ECO:0007669"/>
    <property type="project" value="TreeGrafter"/>
</dbReference>
<proteinExistence type="predicted"/>
<evidence type="ECO:0000259" key="2">
    <source>
        <dbReference type="Pfam" id="PF08776"/>
    </source>
</evidence>
<dbReference type="GO" id="GO:0030838">
    <property type="term" value="P:positive regulation of actin filament polymerization"/>
    <property type="evidence" value="ECO:0007669"/>
    <property type="project" value="TreeGrafter"/>
</dbReference>
<reference evidence="3" key="1">
    <citation type="submission" date="2023-06" db="EMBL/GenBank/DDBJ databases">
        <title>Reference genome for the Northern bat (Eptesicus nilssonii), a most northern bat species.</title>
        <authorList>
            <person name="Laine V.N."/>
            <person name="Pulliainen A.T."/>
            <person name="Lilley T.M."/>
        </authorList>
    </citation>
    <scope>NUCLEOTIDE SEQUENCE</scope>
    <source>
        <strain evidence="3">BLF_Eptnil</strain>
        <tissue evidence="3">Kidney</tissue>
    </source>
</reference>
<feature type="domain" description="VASP tetramerisation" evidence="2">
    <location>
        <begin position="160"/>
        <end position="179"/>
    </location>
</feature>
<dbReference type="Pfam" id="PF08776">
    <property type="entry name" value="VASP_tetra"/>
    <property type="match status" value="1"/>
</dbReference>
<evidence type="ECO:0000256" key="1">
    <source>
        <dbReference type="SAM" id="MobiDB-lite"/>
    </source>
</evidence>
<dbReference type="EMBL" id="JAULJE010000009">
    <property type="protein sequence ID" value="KAK1339480.1"/>
    <property type="molecule type" value="Genomic_DNA"/>
</dbReference>
<feature type="compositionally biased region" description="Polar residues" evidence="1">
    <location>
        <begin position="44"/>
        <end position="53"/>
    </location>
</feature>
<dbReference type="InterPro" id="IPR038023">
    <property type="entry name" value="VASP_sf"/>
</dbReference>
<evidence type="ECO:0000313" key="4">
    <source>
        <dbReference type="Proteomes" id="UP001177744"/>
    </source>
</evidence>
<accession>A0AA40LNG9</accession>
<sequence>MEEMNKLLAKRRKAASQTDKPADKKEDESQTEEPSTSPSPGTRAASQPPNSSEAGRKPWERSNSVEKPVSSLLSRTPSVAKSPEAKSPLQSQPHSRMKPAGSVNDVALDAFDLDRMKQGVGEGDVGAVLRREAQDTPTPSNTSPLQGRLPVPASEALLPQEILEEVVRELHKVKEEIIDGESGSPWS</sequence>
<comment type="caution">
    <text evidence="3">The sequence shown here is derived from an EMBL/GenBank/DDBJ whole genome shotgun (WGS) entry which is preliminary data.</text>
</comment>
<protein>
    <recommendedName>
        <fullName evidence="2">VASP tetramerisation domain-containing protein</fullName>
    </recommendedName>
</protein>
<feature type="compositionally biased region" description="Polar residues" evidence="1">
    <location>
        <begin position="135"/>
        <end position="145"/>
    </location>
</feature>
<dbReference type="SUPFAM" id="SSF118370">
    <property type="entry name" value="Vasodilator-stimulated phosphoprotein, VASP, tetramerisation domain"/>
    <property type="match status" value="1"/>
</dbReference>
<dbReference type="Proteomes" id="UP001177744">
    <property type="component" value="Unassembled WGS sequence"/>
</dbReference>
<dbReference type="PANTHER" id="PTHR11202:SF4">
    <property type="entry name" value="ENA_VASP-LIKE PROTEIN"/>
    <property type="match status" value="1"/>
</dbReference>
<dbReference type="InterPro" id="IPR014885">
    <property type="entry name" value="VASP_tetra"/>
</dbReference>
<feature type="region of interest" description="Disordered" evidence="1">
    <location>
        <begin position="1"/>
        <end position="103"/>
    </location>
</feature>
<feature type="region of interest" description="Disordered" evidence="1">
    <location>
        <begin position="131"/>
        <end position="151"/>
    </location>
</feature>
<feature type="compositionally biased region" description="Basic and acidic residues" evidence="1">
    <location>
        <begin position="54"/>
        <end position="64"/>
    </location>
</feature>
<evidence type="ECO:0000313" key="3">
    <source>
        <dbReference type="EMBL" id="KAK1339480.1"/>
    </source>
</evidence>
<dbReference type="PANTHER" id="PTHR11202">
    <property type="entry name" value="SPROUTY-RELATED, EVH1 DOMAIN-CONTAINING PROTEIN FAMILY MEMBER"/>
    <property type="match status" value="1"/>
</dbReference>
<organism evidence="3 4">
    <name type="scientific">Cnephaeus nilssonii</name>
    <name type="common">Northern bat</name>
    <name type="synonym">Eptesicus nilssonii</name>
    <dbReference type="NCBI Taxonomy" id="3371016"/>
    <lineage>
        <taxon>Eukaryota</taxon>
        <taxon>Metazoa</taxon>
        <taxon>Chordata</taxon>
        <taxon>Craniata</taxon>
        <taxon>Vertebrata</taxon>
        <taxon>Euteleostomi</taxon>
        <taxon>Mammalia</taxon>
        <taxon>Eutheria</taxon>
        <taxon>Laurasiatheria</taxon>
        <taxon>Chiroptera</taxon>
        <taxon>Yangochiroptera</taxon>
        <taxon>Vespertilionidae</taxon>
        <taxon>Cnephaeus</taxon>
    </lineage>
</organism>
<feature type="compositionally biased region" description="Low complexity" evidence="1">
    <location>
        <begin position="32"/>
        <end position="42"/>
    </location>
</feature>
<name>A0AA40LNG9_CNENI</name>
<dbReference type="GO" id="GO:0005522">
    <property type="term" value="F:profilin binding"/>
    <property type="evidence" value="ECO:0007669"/>
    <property type="project" value="TreeGrafter"/>
</dbReference>
<gene>
    <name evidence="3" type="ORF">QTO34_020163</name>
</gene>
<keyword evidence="4" id="KW-1185">Reference proteome</keyword>
<dbReference type="GO" id="GO:0017124">
    <property type="term" value="F:SH3 domain binding"/>
    <property type="evidence" value="ECO:0007669"/>
    <property type="project" value="TreeGrafter"/>
</dbReference>
<dbReference type="Gene3D" id="1.20.5.1160">
    <property type="entry name" value="Vasodilator-stimulated phosphoprotein"/>
    <property type="match status" value="1"/>
</dbReference>
<dbReference type="AlphaFoldDB" id="A0AA40LNG9"/>